<dbReference type="InterPro" id="IPR006104">
    <property type="entry name" value="Glyco_hydro_2_N"/>
</dbReference>
<accession>A0A9E6ZYZ1</accession>
<dbReference type="SUPFAM" id="SSF49303">
    <property type="entry name" value="beta-Galactosidase/glucuronidase domain"/>
    <property type="match status" value="2"/>
</dbReference>
<keyword evidence="6" id="KW-0378">Hydrolase</keyword>
<dbReference type="Gene3D" id="2.60.120.260">
    <property type="entry name" value="Galactose-binding domain-like"/>
    <property type="match status" value="1"/>
</dbReference>
<dbReference type="GO" id="GO:0009341">
    <property type="term" value="C:beta-galactosidase complex"/>
    <property type="evidence" value="ECO:0007669"/>
    <property type="project" value="InterPro"/>
</dbReference>
<dbReference type="SMART" id="SM01038">
    <property type="entry name" value="Bgal_small_N"/>
    <property type="match status" value="1"/>
</dbReference>
<dbReference type="InterPro" id="IPR050347">
    <property type="entry name" value="Bact_Beta-galactosidase"/>
</dbReference>
<dbReference type="PANTHER" id="PTHR46323:SF2">
    <property type="entry name" value="BETA-GALACTOSIDASE"/>
    <property type="match status" value="1"/>
</dbReference>
<dbReference type="Pfam" id="PF00703">
    <property type="entry name" value="Glyco_hydro_2"/>
    <property type="match status" value="1"/>
</dbReference>
<dbReference type="SUPFAM" id="SSF74650">
    <property type="entry name" value="Galactose mutarotase-like"/>
    <property type="match status" value="1"/>
</dbReference>
<comment type="catalytic activity">
    <reaction evidence="1">
        <text>Hydrolysis of terminal non-reducing beta-D-galactose residues in beta-D-galactosides.</text>
        <dbReference type="EC" id="3.2.1.23"/>
    </reaction>
</comment>
<evidence type="ECO:0000256" key="7">
    <source>
        <dbReference type="ARBA" id="ARBA00022837"/>
    </source>
</evidence>
<comment type="cofactor">
    <cofactor evidence="2">
        <name>Ca(2+)</name>
        <dbReference type="ChEBI" id="CHEBI:29108"/>
    </cofactor>
</comment>
<dbReference type="InterPro" id="IPR023232">
    <property type="entry name" value="Glyco_hydro_2_AS"/>
</dbReference>
<dbReference type="Pfam" id="PF02929">
    <property type="entry name" value="Bgal_small_N"/>
    <property type="match status" value="1"/>
</dbReference>
<evidence type="ECO:0000256" key="8">
    <source>
        <dbReference type="ARBA" id="ARBA00023295"/>
    </source>
</evidence>
<dbReference type="SUPFAM" id="SSF49785">
    <property type="entry name" value="Galactose-binding domain-like"/>
    <property type="match status" value="1"/>
</dbReference>
<dbReference type="InterPro" id="IPR006101">
    <property type="entry name" value="Glyco_hydro_2"/>
</dbReference>
<dbReference type="Gene3D" id="2.70.98.10">
    <property type="match status" value="1"/>
</dbReference>
<dbReference type="Pfam" id="PF02837">
    <property type="entry name" value="Glyco_hydro_2_N"/>
    <property type="match status" value="1"/>
</dbReference>
<dbReference type="AlphaFoldDB" id="A0A9E6ZYZ1"/>
<evidence type="ECO:0000313" key="12">
    <source>
        <dbReference type="Proteomes" id="UP000831290"/>
    </source>
</evidence>
<proteinExistence type="inferred from homology"/>
<dbReference type="InterPro" id="IPR011013">
    <property type="entry name" value="Gal_mutarotase_sf_dom"/>
</dbReference>
<evidence type="ECO:0000256" key="3">
    <source>
        <dbReference type="ARBA" id="ARBA00007401"/>
    </source>
</evidence>
<dbReference type="InterPro" id="IPR004199">
    <property type="entry name" value="B-gal_small/dom_5"/>
</dbReference>
<dbReference type="GO" id="GO:0005990">
    <property type="term" value="P:lactose catabolic process"/>
    <property type="evidence" value="ECO:0007669"/>
    <property type="project" value="TreeGrafter"/>
</dbReference>
<dbReference type="Gene3D" id="3.20.20.80">
    <property type="entry name" value="Glycosidases"/>
    <property type="match status" value="1"/>
</dbReference>
<evidence type="ECO:0000313" key="11">
    <source>
        <dbReference type="EMBL" id="UOB17767.1"/>
    </source>
</evidence>
<dbReference type="Pfam" id="PF02836">
    <property type="entry name" value="Glyco_hydro_2_C"/>
    <property type="match status" value="1"/>
</dbReference>
<dbReference type="PANTHER" id="PTHR46323">
    <property type="entry name" value="BETA-GALACTOSIDASE"/>
    <property type="match status" value="1"/>
</dbReference>
<sequence length="1040" mass="119638">MTKKTLICFTFILGLVSCTLQKRNVANEWEDPEVFEENKISARSSFIFYENLQSATQNDPGKSGLYKSLNGNWNFKLVKKPSERPTDFFSTNLNTSDWKEIPVPSNWELQGYDIPIYTNIVYPFPKNPPYISEEYNPVGSYRKVFDIPESWKDKEVILHFGSISGYAQVYVNGKKAGMTKAAKTPAEFNITKYLNEGNNLLAVQVFRWHDGSYIEDQDFWRLSGIERDVYLQALPKTTIWDYFIQSSLSPDYTTGIFNLNVEIKRFEGNQIKNPSLKLKIADPQGKEIFSETKILSEKEKTFHFTGNVGNIKKWSDEQPYLYDYFISLMDSEGKEIGVVTGKTGFRKIEIKNAQLMVNGLPVTVKGVNLHEHHGIKGHVPDKETMLSDIQLMKQNNINAIRMSHYPHDSYLYKLADKYGMYIVDEANIETHDMGAEWQRNFDKTKHPAYLPEWAPAHMDRIQRMLELNKNHTSVILWSMGNECGNGPVFHEAYKWIKERDTTRYVVFEQAGENENTDIVAPMYPGIGSMKAYAEADKARPFIMCEYSHAMGNSNGNFKEYWDIINSSRHMQGGFIWDWVDQGLKAETEDGRMYWAYGGDLGGKDFQNDENFCANGLVTADRIPHPGLQEVKKVYQNIDFAFRNNVIIVKNKFNFTDLSKFNFKWELMGNGELITNGNFNIKTLPYSTDRVNISLPELGNKEYYLNVYAYTIEADELIPASHEVAREQFSPGNKNYFVLKTEGNLKSKLSHSIKDSILSFATGNIVGEIDLTTGKLTKYSDTGSDNSNFFLQYPEPFFWRAPTDNDFGNQMPEKLKVWRKIHEKREIKEVVIDDKKNNGISVTFHHELGNIKVPYEISYFIKQTGEIRITSSLDKTGKDLPEIPRFGMRMILPEKFENLSYYGRGPWENYSDRNTSSFIGIYTDKISNQYTWTYIRPQEAGYKTDVRWLELKDKKGKGIKIEGGQPVGFSAMDVSTESLDPGTSKAQKHPTDIKIENKIYLHLDLNQRGVGGDNSWGALPHNPYRLLDDKYSYSYTISLLH</sequence>
<dbReference type="PROSITE" id="PS51257">
    <property type="entry name" value="PROKAR_LIPOPROTEIN"/>
    <property type="match status" value="1"/>
</dbReference>
<dbReference type="Pfam" id="PF16353">
    <property type="entry name" value="LacZ_4"/>
    <property type="match status" value="1"/>
</dbReference>
<reference evidence="11" key="1">
    <citation type="submission" date="2022-03" db="EMBL/GenBank/DDBJ databases">
        <title>Description of Abyssus ytuae gen. nov., sp. nov., a novel member of the family Flavobacteriaceae isolated from the sediment of Mariana Trench.</title>
        <authorList>
            <person name="Zhang J."/>
            <person name="Xu X."/>
        </authorList>
    </citation>
    <scope>NUCLEOTIDE SEQUENCE</scope>
    <source>
        <strain evidence="11">MT3330</strain>
    </source>
</reference>
<dbReference type="InterPro" id="IPR006103">
    <property type="entry name" value="Glyco_hydro_2_cat"/>
</dbReference>
<dbReference type="Proteomes" id="UP000831290">
    <property type="component" value="Chromosome"/>
</dbReference>
<dbReference type="Gene3D" id="2.60.40.10">
    <property type="entry name" value="Immunoglobulins"/>
    <property type="match status" value="2"/>
</dbReference>
<feature type="domain" description="Beta galactosidase small chain/" evidence="10">
    <location>
        <begin position="758"/>
        <end position="1037"/>
    </location>
</feature>
<dbReference type="PRINTS" id="PR00132">
    <property type="entry name" value="GLHYDRLASE2"/>
</dbReference>
<dbReference type="GO" id="GO:0004565">
    <property type="term" value="F:beta-galactosidase activity"/>
    <property type="evidence" value="ECO:0007669"/>
    <property type="project" value="UniProtKB-EC"/>
</dbReference>
<evidence type="ECO:0000256" key="6">
    <source>
        <dbReference type="ARBA" id="ARBA00022801"/>
    </source>
</evidence>
<name>A0A9E6ZYZ1_9FLAO</name>
<dbReference type="EMBL" id="CP094358">
    <property type="protein sequence ID" value="UOB17767.1"/>
    <property type="molecule type" value="Genomic_DNA"/>
</dbReference>
<dbReference type="InterPro" id="IPR014718">
    <property type="entry name" value="GH-type_carb-bd"/>
</dbReference>
<dbReference type="RefSeq" id="WP_255843477.1">
    <property type="nucleotide sequence ID" value="NZ_CP094358.1"/>
</dbReference>
<dbReference type="InterPro" id="IPR032312">
    <property type="entry name" value="LacZ_4"/>
</dbReference>
<evidence type="ECO:0000256" key="1">
    <source>
        <dbReference type="ARBA" id="ARBA00001412"/>
    </source>
</evidence>
<evidence type="ECO:0000256" key="9">
    <source>
        <dbReference type="ARBA" id="ARBA00032230"/>
    </source>
</evidence>
<dbReference type="InterPro" id="IPR036156">
    <property type="entry name" value="Beta-gal/glucu_dom_sf"/>
</dbReference>
<dbReference type="EC" id="3.2.1.23" evidence="5"/>
<organism evidence="11 12">
    <name type="scientific">Abyssalbus ytuae</name>
    <dbReference type="NCBI Taxonomy" id="2926907"/>
    <lineage>
        <taxon>Bacteria</taxon>
        <taxon>Pseudomonadati</taxon>
        <taxon>Bacteroidota</taxon>
        <taxon>Flavobacteriia</taxon>
        <taxon>Flavobacteriales</taxon>
        <taxon>Flavobacteriaceae</taxon>
        <taxon>Abyssalbus</taxon>
    </lineage>
</organism>
<dbReference type="InterPro" id="IPR008979">
    <property type="entry name" value="Galactose-bd-like_sf"/>
</dbReference>
<evidence type="ECO:0000259" key="10">
    <source>
        <dbReference type="SMART" id="SM01038"/>
    </source>
</evidence>
<comment type="subunit">
    <text evidence="4">Monomer.</text>
</comment>
<comment type="similarity">
    <text evidence="3">Belongs to the glycosyl hydrolase 2 family.</text>
</comment>
<gene>
    <name evidence="11" type="ORF">MQE35_00370</name>
</gene>
<dbReference type="InterPro" id="IPR017853">
    <property type="entry name" value="GH"/>
</dbReference>
<dbReference type="SUPFAM" id="SSF51445">
    <property type="entry name" value="(Trans)glycosidases"/>
    <property type="match status" value="1"/>
</dbReference>
<keyword evidence="12" id="KW-1185">Reference proteome</keyword>
<keyword evidence="8" id="KW-0326">Glycosidase</keyword>
<evidence type="ECO:0000256" key="5">
    <source>
        <dbReference type="ARBA" id="ARBA00012756"/>
    </source>
</evidence>
<dbReference type="PROSITE" id="PS00608">
    <property type="entry name" value="GLYCOSYL_HYDROL_F2_2"/>
    <property type="match status" value="1"/>
</dbReference>
<dbReference type="InterPro" id="IPR006102">
    <property type="entry name" value="Ig-like_GH2"/>
</dbReference>
<evidence type="ECO:0000256" key="2">
    <source>
        <dbReference type="ARBA" id="ARBA00001913"/>
    </source>
</evidence>
<dbReference type="GO" id="GO:0030246">
    <property type="term" value="F:carbohydrate binding"/>
    <property type="evidence" value="ECO:0007669"/>
    <property type="project" value="InterPro"/>
</dbReference>
<evidence type="ECO:0000256" key="4">
    <source>
        <dbReference type="ARBA" id="ARBA00011245"/>
    </source>
</evidence>
<dbReference type="KEGG" id="fbm:MQE35_00370"/>
<protein>
    <recommendedName>
        <fullName evidence="5">beta-galactosidase</fullName>
        <ecNumber evidence="5">3.2.1.23</ecNumber>
    </recommendedName>
    <alternativeName>
        <fullName evidence="9">Lactase</fullName>
    </alternativeName>
</protein>
<dbReference type="InterPro" id="IPR013783">
    <property type="entry name" value="Ig-like_fold"/>
</dbReference>
<keyword evidence="7" id="KW-0106">Calcium</keyword>